<dbReference type="PRINTS" id="PR00502">
    <property type="entry name" value="NUDIXFAMILY"/>
</dbReference>
<evidence type="ECO:0000256" key="2">
    <source>
        <dbReference type="ARBA" id="ARBA00005582"/>
    </source>
</evidence>
<dbReference type="SUPFAM" id="SSF55811">
    <property type="entry name" value="Nudix"/>
    <property type="match status" value="1"/>
</dbReference>
<name>A0A919XFB6_9BACL</name>
<dbReference type="Proteomes" id="UP000679779">
    <property type="component" value="Unassembled WGS sequence"/>
</dbReference>
<dbReference type="CDD" id="cd18886">
    <property type="entry name" value="NUDIX_MutT_Nudt1"/>
    <property type="match status" value="1"/>
</dbReference>
<evidence type="ECO:0000313" key="8">
    <source>
        <dbReference type="Proteomes" id="UP000679779"/>
    </source>
</evidence>
<dbReference type="GO" id="GO:0016818">
    <property type="term" value="F:hydrolase activity, acting on acid anhydrides, in phosphorus-containing anhydrides"/>
    <property type="evidence" value="ECO:0007669"/>
    <property type="project" value="TreeGrafter"/>
</dbReference>
<dbReference type="InterPro" id="IPR020476">
    <property type="entry name" value="Nudix_hydrolase"/>
</dbReference>
<dbReference type="Gene3D" id="3.90.79.10">
    <property type="entry name" value="Nucleoside Triphosphate Pyrophosphohydrolase"/>
    <property type="match status" value="1"/>
</dbReference>
<proteinExistence type="inferred from homology"/>
<dbReference type="GO" id="GO:0005737">
    <property type="term" value="C:cytoplasm"/>
    <property type="evidence" value="ECO:0007669"/>
    <property type="project" value="TreeGrafter"/>
</dbReference>
<dbReference type="PROSITE" id="PS51462">
    <property type="entry name" value="NUDIX"/>
    <property type="match status" value="1"/>
</dbReference>
<accession>A0A919XFB6</accession>
<evidence type="ECO:0000256" key="3">
    <source>
        <dbReference type="ARBA" id="ARBA00022723"/>
    </source>
</evidence>
<dbReference type="GO" id="GO:0046872">
    <property type="term" value="F:metal ion binding"/>
    <property type="evidence" value="ECO:0007669"/>
    <property type="project" value="UniProtKB-KW"/>
</dbReference>
<dbReference type="Pfam" id="PF00293">
    <property type="entry name" value="NUDIX"/>
    <property type="match status" value="1"/>
</dbReference>
<keyword evidence="3" id="KW-0479">Metal-binding</keyword>
<comment type="cofactor">
    <cofactor evidence="1">
        <name>Mg(2+)</name>
        <dbReference type="ChEBI" id="CHEBI:18420"/>
    </cofactor>
</comment>
<evidence type="ECO:0000256" key="1">
    <source>
        <dbReference type="ARBA" id="ARBA00001946"/>
    </source>
</evidence>
<gene>
    <name evidence="7" type="ORF">J2TS6_09230</name>
</gene>
<sequence length="181" mass="20550">MIAYNICFIRQGDRVLLLNRNKPSWMGAWNGIGGKLEPGETPRESMMREMREETGLVPGGLDFKGLVTWVVDDKKVGGMYVYAAELSEETSYPTPIGTEEGILDWKELAWILHPKNRGVAYNIPKSIEKILYDDRCFEHICVYQNGELLQHESVPIAPDIEWVTDPAELAALLLNRKKELS</sequence>
<comment type="caution">
    <text evidence="7">The sequence shown here is derived from an EMBL/GenBank/DDBJ whole genome shotgun (WGS) entry which is preliminary data.</text>
</comment>
<organism evidence="7 8">
    <name type="scientific">Paenibacillus albilobatus</name>
    <dbReference type="NCBI Taxonomy" id="2716884"/>
    <lineage>
        <taxon>Bacteria</taxon>
        <taxon>Bacillati</taxon>
        <taxon>Bacillota</taxon>
        <taxon>Bacilli</taxon>
        <taxon>Bacillales</taxon>
        <taxon>Paenibacillaceae</taxon>
        <taxon>Paenibacillus</taxon>
    </lineage>
</organism>
<evidence type="ECO:0000256" key="4">
    <source>
        <dbReference type="ARBA" id="ARBA00022801"/>
    </source>
</evidence>
<comment type="similarity">
    <text evidence="2">Belongs to the Nudix hydrolase family.</text>
</comment>
<reference evidence="7" key="1">
    <citation type="submission" date="2021-03" db="EMBL/GenBank/DDBJ databases">
        <title>Antimicrobial resistance genes in bacteria isolated from Japanese honey, and their potential for conferring macrolide and lincosamide resistance in the American foulbrood pathogen Paenibacillus larvae.</title>
        <authorList>
            <person name="Okamoto M."/>
            <person name="Kumagai M."/>
            <person name="Kanamori H."/>
            <person name="Takamatsu D."/>
        </authorList>
    </citation>
    <scope>NUCLEOTIDE SEQUENCE</scope>
    <source>
        <strain evidence="7">J2TS6</strain>
    </source>
</reference>
<dbReference type="InterPro" id="IPR000086">
    <property type="entry name" value="NUDIX_hydrolase_dom"/>
</dbReference>
<dbReference type="PANTHER" id="PTHR43758:SF2">
    <property type="entry name" value="OXIDIZED PURINE NUCLEOSIDE TRIPHOSPHATE HYDROLASE"/>
    <property type="match status" value="1"/>
</dbReference>
<dbReference type="PANTHER" id="PTHR43758">
    <property type="entry name" value="7,8-DIHYDRO-8-OXOGUANINE TRIPHOSPHATASE"/>
    <property type="match status" value="1"/>
</dbReference>
<feature type="domain" description="Nudix hydrolase" evidence="6">
    <location>
        <begin position="1"/>
        <end position="131"/>
    </location>
</feature>
<evidence type="ECO:0000313" key="7">
    <source>
        <dbReference type="EMBL" id="GIO29782.1"/>
    </source>
</evidence>
<dbReference type="EMBL" id="BORQ01000001">
    <property type="protein sequence ID" value="GIO29782.1"/>
    <property type="molecule type" value="Genomic_DNA"/>
</dbReference>
<evidence type="ECO:0000256" key="5">
    <source>
        <dbReference type="ARBA" id="ARBA00022842"/>
    </source>
</evidence>
<dbReference type="AlphaFoldDB" id="A0A919XFB6"/>
<evidence type="ECO:0000259" key="6">
    <source>
        <dbReference type="PROSITE" id="PS51462"/>
    </source>
</evidence>
<dbReference type="InterPro" id="IPR015797">
    <property type="entry name" value="NUDIX_hydrolase-like_dom_sf"/>
</dbReference>
<dbReference type="RefSeq" id="WP_160037560.1">
    <property type="nucleotide sequence ID" value="NZ_BORQ01000001.1"/>
</dbReference>
<keyword evidence="5" id="KW-0460">Magnesium</keyword>
<keyword evidence="4" id="KW-0378">Hydrolase</keyword>
<protein>
    <submittedName>
        <fullName evidence="7">7,8-dihydro-8-oxoguanine triphosphatase</fullName>
    </submittedName>
</protein>
<keyword evidence="8" id="KW-1185">Reference proteome</keyword>